<evidence type="ECO:0000313" key="2">
    <source>
        <dbReference type="EMBL" id="KAJ1120940.1"/>
    </source>
</evidence>
<dbReference type="AlphaFoldDB" id="A0AAV7P195"/>
<accession>A0AAV7P195</accession>
<sequence length="143" mass="15534">MHPLPTNQTKNRTPLPVSERLGECTGRQEADPHYVHTEEEKRSLPTPTYLVSMWFLLMGCDDTTSGDKGGESDTVADRCTNLLAVLGSAQSSVEASLLASCLVCTPTAAHPLLPGLRRNNFQSAHKLICYVAAPARLPTSMLR</sequence>
<proteinExistence type="predicted"/>
<dbReference type="EMBL" id="JANPWB010000012">
    <property type="protein sequence ID" value="KAJ1120940.1"/>
    <property type="molecule type" value="Genomic_DNA"/>
</dbReference>
<dbReference type="Proteomes" id="UP001066276">
    <property type="component" value="Chromosome 8"/>
</dbReference>
<reference evidence="2" key="1">
    <citation type="journal article" date="2022" name="bioRxiv">
        <title>Sequencing and chromosome-scale assembly of the giantPleurodeles waltlgenome.</title>
        <authorList>
            <person name="Brown T."/>
            <person name="Elewa A."/>
            <person name="Iarovenko S."/>
            <person name="Subramanian E."/>
            <person name="Araus A.J."/>
            <person name="Petzold A."/>
            <person name="Susuki M."/>
            <person name="Suzuki K.-i.T."/>
            <person name="Hayashi T."/>
            <person name="Toyoda A."/>
            <person name="Oliveira C."/>
            <person name="Osipova E."/>
            <person name="Leigh N.D."/>
            <person name="Simon A."/>
            <person name="Yun M.H."/>
        </authorList>
    </citation>
    <scope>NUCLEOTIDE SEQUENCE</scope>
    <source>
        <strain evidence="2">20211129_DDA</strain>
        <tissue evidence="2">Liver</tissue>
    </source>
</reference>
<comment type="caution">
    <text evidence="2">The sequence shown here is derived from an EMBL/GenBank/DDBJ whole genome shotgun (WGS) entry which is preliminary data.</text>
</comment>
<evidence type="ECO:0000313" key="3">
    <source>
        <dbReference type="Proteomes" id="UP001066276"/>
    </source>
</evidence>
<evidence type="ECO:0000256" key="1">
    <source>
        <dbReference type="SAM" id="MobiDB-lite"/>
    </source>
</evidence>
<keyword evidence="3" id="KW-1185">Reference proteome</keyword>
<feature type="compositionally biased region" description="Polar residues" evidence="1">
    <location>
        <begin position="1"/>
        <end position="12"/>
    </location>
</feature>
<feature type="compositionally biased region" description="Basic and acidic residues" evidence="1">
    <location>
        <begin position="20"/>
        <end position="43"/>
    </location>
</feature>
<organism evidence="2 3">
    <name type="scientific">Pleurodeles waltl</name>
    <name type="common">Iberian ribbed newt</name>
    <dbReference type="NCBI Taxonomy" id="8319"/>
    <lineage>
        <taxon>Eukaryota</taxon>
        <taxon>Metazoa</taxon>
        <taxon>Chordata</taxon>
        <taxon>Craniata</taxon>
        <taxon>Vertebrata</taxon>
        <taxon>Euteleostomi</taxon>
        <taxon>Amphibia</taxon>
        <taxon>Batrachia</taxon>
        <taxon>Caudata</taxon>
        <taxon>Salamandroidea</taxon>
        <taxon>Salamandridae</taxon>
        <taxon>Pleurodelinae</taxon>
        <taxon>Pleurodeles</taxon>
    </lineage>
</organism>
<feature type="region of interest" description="Disordered" evidence="1">
    <location>
        <begin position="1"/>
        <end position="44"/>
    </location>
</feature>
<name>A0AAV7P195_PLEWA</name>
<protein>
    <submittedName>
        <fullName evidence="2">Uncharacterized protein</fullName>
    </submittedName>
</protein>
<gene>
    <name evidence="2" type="ORF">NDU88_009087</name>
</gene>